<evidence type="ECO:0000313" key="2">
    <source>
        <dbReference type="EMBL" id="PGM92296.1"/>
    </source>
</evidence>
<gene>
    <name evidence="2" type="ORF">CN958_16030</name>
</gene>
<proteinExistence type="predicted"/>
<reference evidence="2 3" key="1">
    <citation type="submission" date="2017-09" db="EMBL/GenBank/DDBJ databases">
        <title>Large-scale bioinformatics analysis of Bacillus genomes uncovers conserved roles of natural products in bacterial physiology.</title>
        <authorList>
            <consortium name="Agbiome Team Llc"/>
            <person name="Bleich R.M."/>
            <person name="Grubbs K.J."/>
            <person name="Santa Maria K.C."/>
            <person name="Allen S.E."/>
            <person name="Farag S."/>
            <person name="Shank E.A."/>
            <person name="Bowers A."/>
        </authorList>
    </citation>
    <scope>NUCLEOTIDE SEQUENCE [LARGE SCALE GENOMIC DNA]</scope>
    <source>
        <strain evidence="2 3">AFS053130</strain>
    </source>
</reference>
<protein>
    <submittedName>
        <fullName evidence="2">Phage head morphogenesis protein</fullName>
    </submittedName>
</protein>
<name>A0A2B9DXR8_BACCE</name>
<comment type="caution">
    <text evidence="2">The sequence shown here is derived from an EMBL/GenBank/DDBJ whole genome shotgun (WGS) entry which is preliminary data.</text>
</comment>
<sequence length="172" mass="18875">MFVDEVTATLQDDVTEFVQSAIASNGLTWMVLDPIGDVAAKWVAAYAFELAKGIHETTKDRLRAVMLKNLSDGMGVDALSVSIADVMSEASNYRAMMIARTETTYAMNYGNLIAYKGANRNTKTWLTGNDERVCKECGGLHGETVDIDEPFNNGKMCPPAHPHCRCTMISEE</sequence>
<feature type="domain" description="Phage head morphogenesis" evidence="1">
    <location>
        <begin position="62"/>
        <end position="169"/>
    </location>
</feature>
<dbReference type="Pfam" id="PF04233">
    <property type="entry name" value="Phage_Mu_F"/>
    <property type="match status" value="1"/>
</dbReference>
<dbReference type="NCBIfam" id="TIGR01641">
    <property type="entry name" value="phageSPP1_gp7"/>
    <property type="match status" value="1"/>
</dbReference>
<evidence type="ECO:0000259" key="1">
    <source>
        <dbReference type="Pfam" id="PF04233"/>
    </source>
</evidence>
<dbReference type="AlphaFoldDB" id="A0A2B9DXR8"/>
<dbReference type="RefSeq" id="WP_098777556.1">
    <property type="nucleotide sequence ID" value="NZ_NUHO01000062.1"/>
</dbReference>
<dbReference type="Proteomes" id="UP000222054">
    <property type="component" value="Unassembled WGS sequence"/>
</dbReference>
<dbReference type="InterPro" id="IPR006528">
    <property type="entry name" value="Phage_head_morphogenesis_dom"/>
</dbReference>
<organism evidence="2 3">
    <name type="scientific">Bacillus cereus</name>
    <dbReference type="NCBI Taxonomy" id="1396"/>
    <lineage>
        <taxon>Bacteria</taxon>
        <taxon>Bacillati</taxon>
        <taxon>Bacillota</taxon>
        <taxon>Bacilli</taxon>
        <taxon>Bacillales</taxon>
        <taxon>Bacillaceae</taxon>
        <taxon>Bacillus</taxon>
        <taxon>Bacillus cereus group</taxon>
    </lineage>
</organism>
<accession>A0A2B9DXR8</accession>
<evidence type="ECO:0000313" key="3">
    <source>
        <dbReference type="Proteomes" id="UP000222054"/>
    </source>
</evidence>
<dbReference type="EMBL" id="NUHO01000062">
    <property type="protein sequence ID" value="PGM92296.1"/>
    <property type="molecule type" value="Genomic_DNA"/>
</dbReference>